<keyword evidence="1" id="KW-0472">Membrane</keyword>
<keyword evidence="1" id="KW-1133">Transmembrane helix</keyword>
<dbReference type="PANTHER" id="PTHR12242">
    <property type="entry name" value="OS02G0130600 PROTEIN-RELATED"/>
    <property type="match status" value="1"/>
</dbReference>
<keyword evidence="1" id="KW-0812">Transmembrane</keyword>
<gene>
    <name evidence="2" type="ORF">O9G_001752</name>
</gene>
<dbReference type="HOGENOM" id="CLU_1960836_0_0_1"/>
<name>A0A075AT41_ROZAC</name>
<dbReference type="GO" id="GO:0016020">
    <property type="term" value="C:membrane"/>
    <property type="evidence" value="ECO:0007669"/>
    <property type="project" value="TreeGrafter"/>
</dbReference>
<reference evidence="2 3" key="1">
    <citation type="journal article" date="2013" name="Curr. Biol.">
        <title>Shared signatures of parasitism and phylogenomics unite Cryptomycota and microsporidia.</title>
        <authorList>
            <person name="James T.Y."/>
            <person name="Pelin A."/>
            <person name="Bonen L."/>
            <person name="Ahrendt S."/>
            <person name="Sain D."/>
            <person name="Corradi N."/>
            <person name="Stajich J.E."/>
        </authorList>
    </citation>
    <scope>NUCLEOTIDE SEQUENCE [LARGE SCALE GENOMIC DNA]</scope>
    <source>
        <strain evidence="2 3">CSF55</strain>
    </source>
</reference>
<proteinExistence type="predicted"/>
<keyword evidence="3" id="KW-1185">Reference proteome</keyword>
<dbReference type="Proteomes" id="UP000030755">
    <property type="component" value="Unassembled WGS sequence"/>
</dbReference>
<sequence>MVVIVYWGFIAKPSGMNSAELWVDISVHGVGLAFIFIDFLFNRHVFKLTHIIFHYAILLLYFGWFLIASETFRSRSNSKWYVYKILNPTIPEAALNYFLMIILATFVFLFAKLLHVGRERFRARYYKL</sequence>
<feature type="transmembrane region" description="Helical" evidence="1">
    <location>
        <begin position="21"/>
        <end position="41"/>
    </location>
</feature>
<dbReference type="AlphaFoldDB" id="A0A075AT41"/>
<organism evidence="2 3">
    <name type="scientific">Rozella allomycis (strain CSF55)</name>
    <dbReference type="NCBI Taxonomy" id="988480"/>
    <lineage>
        <taxon>Eukaryota</taxon>
        <taxon>Fungi</taxon>
        <taxon>Fungi incertae sedis</taxon>
        <taxon>Cryptomycota</taxon>
        <taxon>Cryptomycota incertae sedis</taxon>
        <taxon>Rozella</taxon>
    </lineage>
</organism>
<evidence type="ECO:0000313" key="2">
    <source>
        <dbReference type="EMBL" id="EPZ33340.1"/>
    </source>
</evidence>
<evidence type="ECO:0000313" key="3">
    <source>
        <dbReference type="Proteomes" id="UP000030755"/>
    </source>
</evidence>
<protein>
    <submittedName>
        <fullName evidence="2">Uncharacterized protein</fullName>
    </submittedName>
</protein>
<dbReference type="OrthoDB" id="419711at2759"/>
<evidence type="ECO:0000256" key="1">
    <source>
        <dbReference type="SAM" id="Phobius"/>
    </source>
</evidence>
<feature type="transmembrane region" description="Helical" evidence="1">
    <location>
        <begin position="48"/>
        <end position="67"/>
    </location>
</feature>
<accession>A0A075AT41</accession>
<feature type="transmembrane region" description="Helical" evidence="1">
    <location>
        <begin position="94"/>
        <end position="114"/>
    </location>
</feature>
<dbReference type="PANTHER" id="PTHR12242:SF1">
    <property type="entry name" value="MYND-TYPE DOMAIN-CONTAINING PROTEIN"/>
    <property type="match status" value="1"/>
</dbReference>
<dbReference type="EMBL" id="KE561067">
    <property type="protein sequence ID" value="EPZ33340.1"/>
    <property type="molecule type" value="Genomic_DNA"/>
</dbReference>